<dbReference type="EMBL" id="JACTVA010000066">
    <property type="protein sequence ID" value="MBC9209681.1"/>
    <property type="molecule type" value="Genomic_DNA"/>
</dbReference>
<keyword evidence="9" id="KW-1185">Reference proteome</keyword>
<evidence type="ECO:0000313" key="9">
    <source>
        <dbReference type="Proteomes" id="UP000626026"/>
    </source>
</evidence>
<comment type="similarity">
    <text evidence="2 6">Belongs to the ABC-3 integral membrane protein family.</text>
</comment>
<feature type="transmembrane region" description="Helical" evidence="7">
    <location>
        <begin position="169"/>
        <end position="188"/>
    </location>
</feature>
<dbReference type="PANTHER" id="PTHR30477">
    <property type="entry name" value="ABC-TRANSPORTER METAL-BINDING PROTEIN"/>
    <property type="match status" value="1"/>
</dbReference>
<feature type="transmembrane region" description="Helical" evidence="7">
    <location>
        <begin position="57"/>
        <end position="83"/>
    </location>
</feature>
<evidence type="ECO:0000256" key="6">
    <source>
        <dbReference type="RuleBase" id="RU003943"/>
    </source>
</evidence>
<organism evidence="8 9">
    <name type="scientific">Teichococcus aerophilus</name>
    <dbReference type="NCBI Taxonomy" id="1224513"/>
    <lineage>
        <taxon>Bacteria</taxon>
        <taxon>Pseudomonadati</taxon>
        <taxon>Pseudomonadota</taxon>
        <taxon>Alphaproteobacteria</taxon>
        <taxon>Acetobacterales</taxon>
        <taxon>Roseomonadaceae</taxon>
        <taxon>Roseomonas</taxon>
    </lineage>
</organism>
<evidence type="ECO:0000256" key="5">
    <source>
        <dbReference type="ARBA" id="ARBA00023136"/>
    </source>
</evidence>
<feature type="transmembrane region" description="Helical" evidence="7">
    <location>
        <begin position="95"/>
        <end position="115"/>
    </location>
</feature>
<dbReference type="RefSeq" id="WP_187786807.1">
    <property type="nucleotide sequence ID" value="NZ_JACTVA010000066.1"/>
</dbReference>
<sequence>MIDALLAPFTHGFMLQAIGTGTLVATACALLSCFIVLKGWSLLGDAISHAVLPGVVIASAIGAPLGIGAFIAGMACALGAGFIQTHSRVKEDAALGVVFTGMFAAGLVLLAFLTTEAHVTHILFGNILGIEPDEMWQTVIVGGLTLLVLAVKGRDLVLFCFDAVHARGIGLNVAALRILFLALLSAAVVAGVQAVGVILVVALLITPGCIGYLLANRFGRMAAIAVAAAVASNLLGILASYHFNVSPAGSIVVVLSTLFAVALVLAPEHGLLAARRARRRAAATL</sequence>
<feature type="transmembrane region" description="Helical" evidence="7">
    <location>
        <begin position="135"/>
        <end position="157"/>
    </location>
</feature>
<dbReference type="PANTHER" id="PTHR30477:SF24">
    <property type="entry name" value="IRON TRANSPORT SYSTEM MEMBRANE PROTEIN HI_0359-RELATED"/>
    <property type="match status" value="1"/>
</dbReference>
<dbReference type="Proteomes" id="UP000626026">
    <property type="component" value="Unassembled WGS sequence"/>
</dbReference>
<evidence type="ECO:0000256" key="4">
    <source>
        <dbReference type="ARBA" id="ARBA00022989"/>
    </source>
</evidence>
<evidence type="ECO:0000256" key="7">
    <source>
        <dbReference type="SAM" id="Phobius"/>
    </source>
</evidence>
<dbReference type="InterPro" id="IPR037294">
    <property type="entry name" value="ABC_BtuC-like"/>
</dbReference>
<evidence type="ECO:0000313" key="8">
    <source>
        <dbReference type="EMBL" id="MBC9209681.1"/>
    </source>
</evidence>
<feature type="transmembrane region" description="Helical" evidence="7">
    <location>
        <begin position="194"/>
        <end position="215"/>
    </location>
</feature>
<accession>A0ABR7RU05</accession>
<keyword evidence="5 7" id="KW-0472">Membrane</keyword>
<evidence type="ECO:0000256" key="3">
    <source>
        <dbReference type="ARBA" id="ARBA00022692"/>
    </source>
</evidence>
<comment type="caution">
    <text evidence="8">The sequence shown here is derived from an EMBL/GenBank/DDBJ whole genome shotgun (WGS) entry which is preliminary data.</text>
</comment>
<reference evidence="8 9" key="1">
    <citation type="journal article" date="2013" name="Int. J. Syst. Evol. Microbiol.">
        <title>Roseomonas aerophila sp. nov., isolated from air.</title>
        <authorList>
            <person name="Kim S.J."/>
            <person name="Weon H.Y."/>
            <person name="Ahn J.H."/>
            <person name="Hong S.B."/>
            <person name="Seok S.J."/>
            <person name="Whang K.S."/>
            <person name="Kwon S.W."/>
        </authorList>
    </citation>
    <scope>NUCLEOTIDE SEQUENCE [LARGE SCALE GENOMIC DNA]</scope>
    <source>
        <strain evidence="8 9">NBRC 108923</strain>
    </source>
</reference>
<feature type="transmembrane region" description="Helical" evidence="7">
    <location>
        <begin position="222"/>
        <end position="242"/>
    </location>
</feature>
<feature type="transmembrane region" description="Helical" evidence="7">
    <location>
        <begin position="248"/>
        <end position="266"/>
    </location>
</feature>
<dbReference type="InterPro" id="IPR001626">
    <property type="entry name" value="ABC_TroCD"/>
</dbReference>
<name>A0ABR7RU05_9PROT</name>
<keyword evidence="3 6" id="KW-0812">Transmembrane</keyword>
<protein>
    <submittedName>
        <fullName evidence="8">Metal ABC transporter permease</fullName>
    </submittedName>
</protein>
<dbReference type="Pfam" id="PF00950">
    <property type="entry name" value="ABC-3"/>
    <property type="match status" value="1"/>
</dbReference>
<dbReference type="Gene3D" id="1.10.3470.10">
    <property type="entry name" value="ABC transporter involved in vitamin B12 uptake, BtuC"/>
    <property type="match status" value="1"/>
</dbReference>
<evidence type="ECO:0000256" key="1">
    <source>
        <dbReference type="ARBA" id="ARBA00004141"/>
    </source>
</evidence>
<evidence type="ECO:0000256" key="2">
    <source>
        <dbReference type="ARBA" id="ARBA00008034"/>
    </source>
</evidence>
<feature type="transmembrane region" description="Helical" evidence="7">
    <location>
        <begin position="12"/>
        <end position="37"/>
    </location>
</feature>
<dbReference type="SUPFAM" id="SSF81345">
    <property type="entry name" value="ABC transporter involved in vitamin B12 uptake, BtuC"/>
    <property type="match status" value="1"/>
</dbReference>
<comment type="subcellular location">
    <subcellularLocation>
        <location evidence="6">Cell membrane</location>
        <topology evidence="6">Multi-pass membrane protein</topology>
    </subcellularLocation>
    <subcellularLocation>
        <location evidence="1">Membrane</location>
        <topology evidence="1">Multi-pass membrane protein</topology>
    </subcellularLocation>
</comment>
<gene>
    <name evidence="8" type="ORF">IBL26_22775</name>
</gene>
<keyword evidence="6" id="KW-0813">Transport</keyword>
<keyword evidence="4 7" id="KW-1133">Transmembrane helix</keyword>
<dbReference type="CDD" id="cd06550">
    <property type="entry name" value="TM_ABC_iron-siderophores_like"/>
    <property type="match status" value="1"/>
</dbReference>
<proteinExistence type="inferred from homology"/>